<gene>
    <name evidence="2" type="ORF">PGQ11_012048</name>
</gene>
<keyword evidence="3" id="KW-1185">Reference proteome</keyword>
<dbReference type="Proteomes" id="UP001390339">
    <property type="component" value="Unassembled WGS sequence"/>
</dbReference>
<name>A0ABR2I1D6_9PEZI</name>
<feature type="compositionally biased region" description="Polar residues" evidence="1">
    <location>
        <begin position="186"/>
        <end position="215"/>
    </location>
</feature>
<evidence type="ECO:0000313" key="2">
    <source>
        <dbReference type="EMBL" id="KAK8856136.1"/>
    </source>
</evidence>
<feature type="region of interest" description="Disordered" evidence="1">
    <location>
        <begin position="28"/>
        <end position="55"/>
    </location>
</feature>
<evidence type="ECO:0000256" key="1">
    <source>
        <dbReference type="SAM" id="MobiDB-lite"/>
    </source>
</evidence>
<protein>
    <recommendedName>
        <fullName evidence="4">Esterase-like protein</fullName>
    </recommendedName>
</protein>
<feature type="compositionally biased region" description="Polar residues" evidence="1">
    <location>
        <begin position="40"/>
        <end position="49"/>
    </location>
</feature>
<reference evidence="2 3" key="1">
    <citation type="journal article" date="2024" name="IMA Fungus">
        <title>Apiospora arundinis, a panoply of carbohydrate-active enzymes and secondary metabolites.</title>
        <authorList>
            <person name="Sorensen T."/>
            <person name="Petersen C."/>
            <person name="Muurmann A.T."/>
            <person name="Christiansen J.V."/>
            <person name="Brundto M.L."/>
            <person name="Overgaard C.K."/>
            <person name="Boysen A.T."/>
            <person name="Wollenberg R.D."/>
            <person name="Larsen T.O."/>
            <person name="Sorensen J.L."/>
            <person name="Nielsen K.L."/>
            <person name="Sondergaard T.E."/>
        </authorList>
    </citation>
    <scope>NUCLEOTIDE SEQUENCE [LARGE SCALE GENOMIC DNA]</scope>
    <source>
        <strain evidence="2 3">AAU 773</strain>
    </source>
</reference>
<proteinExistence type="predicted"/>
<evidence type="ECO:0000313" key="3">
    <source>
        <dbReference type="Proteomes" id="UP001390339"/>
    </source>
</evidence>
<comment type="caution">
    <text evidence="2">The sequence shown here is derived from an EMBL/GenBank/DDBJ whole genome shotgun (WGS) entry which is preliminary data.</text>
</comment>
<feature type="region of interest" description="Disordered" evidence="1">
    <location>
        <begin position="175"/>
        <end position="231"/>
    </location>
</feature>
<organism evidence="2 3">
    <name type="scientific">Apiospora arundinis</name>
    <dbReference type="NCBI Taxonomy" id="335852"/>
    <lineage>
        <taxon>Eukaryota</taxon>
        <taxon>Fungi</taxon>
        <taxon>Dikarya</taxon>
        <taxon>Ascomycota</taxon>
        <taxon>Pezizomycotina</taxon>
        <taxon>Sordariomycetes</taxon>
        <taxon>Xylariomycetidae</taxon>
        <taxon>Amphisphaeriales</taxon>
        <taxon>Apiosporaceae</taxon>
        <taxon>Apiospora</taxon>
    </lineage>
</organism>
<accession>A0ABR2I1D6</accession>
<evidence type="ECO:0008006" key="4">
    <source>
        <dbReference type="Google" id="ProtNLM"/>
    </source>
</evidence>
<dbReference type="EMBL" id="JAPCWZ010000007">
    <property type="protein sequence ID" value="KAK8856136.1"/>
    <property type="molecule type" value="Genomic_DNA"/>
</dbReference>
<sequence>MRRCPALRGSGAISAGAFRQPRLQCRLFTSTKAPAKEHGNSNNRQTPRFTNDADAESDSLFNDWEQAFQIDPDAKTIETAVGSLPLSPVMDPSFWAQREQFTKRKPKHTPSKPQSALERQFGANPFAQALATPVRYESITRIRLPSFFFQDFHLVTHPETGQPWWIPQSLALDNSNHSKAKDNEGSDSQMSAQEEQGSAQNEAATSHSSTIVRGNTQKKKPSKRMPLGPKAYGPARKDVLAALTRDKSGFYQQHRALFGPSSSQYKAFSGKAVWRQDMDEFVLDLMRRHIEQDLLYLSRLCVEQSRYYIVKCFGWGDVQYKHKGAVLWFGSSADEGETTTKKEEDPPGPFATFEFSDGEGAKRAVAVHNMPMLLDEETAARVRKEAGALQDGSIFMLGGRRTADLQLKLWKLQGYLSDYR</sequence>